<evidence type="ECO:0000313" key="5">
    <source>
        <dbReference type="Proteomes" id="UP000027093"/>
    </source>
</evidence>
<keyword evidence="4" id="KW-0378">Hydrolase</keyword>
<sequence>MRIIAIGSRVFVTSFQLAGVKGVKVESSAEALAEINKMGDTSDVGLVLLSDDIGKEIRTQLTTLRAKRPIPLIFELPSPGSKKEKVDYRALLKQILGV</sequence>
<comment type="similarity">
    <text evidence="1">Belongs to the V-ATPase F subunit family.</text>
</comment>
<dbReference type="STRING" id="926571.NVIE_005620"/>
<dbReference type="SUPFAM" id="SSF159468">
    <property type="entry name" value="AtpF-like"/>
    <property type="match status" value="1"/>
</dbReference>
<name>A0A060HNI0_9ARCH</name>
<keyword evidence="3" id="KW-0406">Ion transport</keyword>
<keyword evidence="2" id="KW-0813">Transport</keyword>
<proteinExistence type="inferred from homology"/>
<organism evidence="4 5">
    <name type="scientific">Nitrososphaera viennensis EN76</name>
    <dbReference type="NCBI Taxonomy" id="926571"/>
    <lineage>
        <taxon>Archaea</taxon>
        <taxon>Nitrososphaerota</taxon>
        <taxon>Nitrososphaeria</taxon>
        <taxon>Nitrososphaerales</taxon>
        <taxon>Nitrososphaeraceae</taxon>
        <taxon>Nitrososphaera</taxon>
    </lineage>
</organism>
<reference evidence="4 5" key="1">
    <citation type="journal article" date="2014" name="Int. J. Syst. Evol. Microbiol.">
        <title>Nitrososphaera viennensis gen. nov., sp. nov., an aerobic and mesophilic, ammonia-oxidizing archaeon from soil and a member of the archaeal phylum Thaumarchaeota.</title>
        <authorList>
            <person name="Stieglmeier M."/>
            <person name="Klingl A."/>
            <person name="Alves R.J."/>
            <person name="Rittmann S.K."/>
            <person name="Melcher M."/>
            <person name="Leisch N."/>
            <person name="Schleper C."/>
        </authorList>
    </citation>
    <scope>NUCLEOTIDE SEQUENCE [LARGE SCALE GENOMIC DNA]</scope>
    <source>
        <strain evidence="4">EN76</strain>
    </source>
</reference>
<keyword evidence="5" id="KW-1185">Reference proteome</keyword>
<dbReference type="Pfam" id="PF01990">
    <property type="entry name" value="ATP-synt_F"/>
    <property type="match status" value="1"/>
</dbReference>
<protein>
    <submittedName>
        <fullName evidence="4">Archaeal A1A0-type ATP synthase, subunit F</fullName>
        <ecNumber evidence="4">3.6.3.14</ecNumber>
    </submittedName>
</protein>
<dbReference type="AlphaFoldDB" id="A0A060HNI0"/>
<evidence type="ECO:0000313" key="4">
    <source>
        <dbReference type="EMBL" id="AIC14762.1"/>
    </source>
</evidence>
<dbReference type="GO" id="GO:0046961">
    <property type="term" value="F:proton-transporting ATPase activity, rotational mechanism"/>
    <property type="evidence" value="ECO:0007669"/>
    <property type="project" value="InterPro"/>
</dbReference>
<dbReference type="InterPro" id="IPR036906">
    <property type="entry name" value="ATPase_V1_fsu_sf"/>
</dbReference>
<dbReference type="GeneID" id="41597683"/>
<dbReference type="GO" id="GO:0016787">
    <property type="term" value="F:hydrolase activity"/>
    <property type="evidence" value="ECO:0007669"/>
    <property type="project" value="UniProtKB-KW"/>
</dbReference>
<dbReference type="RefSeq" id="WP_075053915.1">
    <property type="nucleotide sequence ID" value="NZ_CP007536.1"/>
</dbReference>
<dbReference type="HOGENOM" id="CLU_135754_3_0_2"/>
<evidence type="ECO:0000256" key="2">
    <source>
        <dbReference type="ARBA" id="ARBA00022448"/>
    </source>
</evidence>
<gene>
    <name evidence="4" type="primary">atpF</name>
    <name evidence="4" type="ORF">NVIE_005620</name>
</gene>
<dbReference type="Gene3D" id="3.40.50.10580">
    <property type="entry name" value="ATPase, V1 complex, subunit F"/>
    <property type="match status" value="1"/>
</dbReference>
<accession>A0A060HNI0</accession>
<dbReference type="KEGG" id="nvn:NVIE_005620"/>
<dbReference type="InterPro" id="IPR008218">
    <property type="entry name" value="ATPase_V1-cplx_f_g_su"/>
</dbReference>
<evidence type="ECO:0000256" key="1">
    <source>
        <dbReference type="ARBA" id="ARBA00010148"/>
    </source>
</evidence>
<dbReference type="EMBL" id="CP007536">
    <property type="protein sequence ID" value="AIC14762.1"/>
    <property type="molecule type" value="Genomic_DNA"/>
</dbReference>
<dbReference type="OrthoDB" id="24971at2157"/>
<dbReference type="EC" id="3.6.3.14" evidence="4"/>
<dbReference type="Proteomes" id="UP000027093">
    <property type="component" value="Chromosome"/>
</dbReference>
<evidence type="ECO:0000256" key="3">
    <source>
        <dbReference type="ARBA" id="ARBA00023065"/>
    </source>
</evidence>